<name>A0A1W0WKV2_HYPEX</name>
<dbReference type="OrthoDB" id="4142200at2759"/>
<keyword evidence="4 7" id="KW-1133">Transmembrane helix</keyword>
<evidence type="ECO:0000256" key="4">
    <source>
        <dbReference type="ARBA" id="ARBA00022989"/>
    </source>
</evidence>
<evidence type="ECO:0000256" key="1">
    <source>
        <dbReference type="ARBA" id="ARBA00004141"/>
    </source>
</evidence>
<feature type="transmembrane region" description="Helical" evidence="7">
    <location>
        <begin position="462"/>
        <end position="480"/>
    </location>
</feature>
<feature type="transmembrane region" description="Helical" evidence="7">
    <location>
        <begin position="209"/>
        <end position="230"/>
    </location>
</feature>
<dbReference type="SUPFAM" id="SSF103473">
    <property type="entry name" value="MFS general substrate transporter"/>
    <property type="match status" value="1"/>
</dbReference>
<evidence type="ECO:0000259" key="8">
    <source>
        <dbReference type="PROSITE" id="PS50850"/>
    </source>
</evidence>
<protein>
    <submittedName>
        <fullName evidence="9">Solute carrier family 2, facilitated glucose transporter member 3</fullName>
    </submittedName>
</protein>
<gene>
    <name evidence="9" type="ORF">BV898_10054</name>
</gene>
<feature type="transmembrane region" description="Helical" evidence="7">
    <location>
        <begin position="363"/>
        <end position="390"/>
    </location>
</feature>
<dbReference type="Gene3D" id="1.20.1250.20">
    <property type="entry name" value="MFS general substrate transporter like domains"/>
    <property type="match status" value="1"/>
</dbReference>
<feature type="transmembrane region" description="Helical" evidence="7">
    <location>
        <begin position="117"/>
        <end position="140"/>
    </location>
</feature>
<dbReference type="Proteomes" id="UP000192578">
    <property type="component" value="Unassembled WGS sequence"/>
</dbReference>
<dbReference type="InterPro" id="IPR005828">
    <property type="entry name" value="MFS_sugar_transport-like"/>
</dbReference>
<accession>A0A1W0WKV2</accession>
<proteinExistence type="inferred from homology"/>
<dbReference type="EMBL" id="MTYJ01000082">
    <property type="protein sequence ID" value="OQV15802.1"/>
    <property type="molecule type" value="Genomic_DNA"/>
</dbReference>
<evidence type="ECO:0000313" key="10">
    <source>
        <dbReference type="Proteomes" id="UP000192578"/>
    </source>
</evidence>
<dbReference type="AlphaFoldDB" id="A0A1W0WKV2"/>
<keyword evidence="3 7" id="KW-0812">Transmembrane</keyword>
<reference evidence="10" key="1">
    <citation type="submission" date="2017-01" db="EMBL/GenBank/DDBJ databases">
        <title>Comparative genomics of anhydrobiosis in the tardigrade Hypsibius dujardini.</title>
        <authorList>
            <person name="Yoshida Y."/>
            <person name="Koutsovoulos G."/>
            <person name="Laetsch D."/>
            <person name="Stevens L."/>
            <person name="Kumar S."/>
            <person name="Horikawa D."/>
            <person name="Ishino K."/>
            <person name="Komine S."/>
            <person name="Tomita M."/>
            <person name="Blaxter M."/>
            <person name="Arakawa K."/>
        </authorList>
    </citation>
    <scope>NUCLEOTIDE SEQUENCE [LARGE SCALE GENOMIC DNA]</scope>
    <source>
        <strain evidence="10">Z151</strain>
    </source>
</reference>
<comment type="subcellular location">
    <subcellularLocation>
        <location evidence="1">Membrane</location>
        <topology evidence="1">Multi-pass membrane protein</topology>
    </subcellularLocation>
</comment>
<evidence type="ECO:0000256" key="6">
    <source>
        <dbReference type="RuleBase" id="RU003346"/>
    </source>
</evidence>
<dbReference type="GO" id="GO:0015149">
    <property type="term" value="F:hexose transmembrane transporter activity"/>
    <property type="evidence" value="ECO:0007669"/>
    <property type="project" value="TreeGrafter"/>
</dbReference>
<feature type="transmembrane region" description="Helical" evidence="7">
    <location>
        <begin position="179"/>
        <end position="203"/>
    </location>
</feature>
<dbReference type="PANTHER" id="PTHR23503">
    <property type="entry name" value="SOLUTE CARRIER FAMILY 2"/>
    <property type="match status" value="1"/>
</dbReference>
<feature type="transmembrane region" description="Helical" evidence="7">
    <location>
        <begin position="87"/>
        <end position="110"/>
    </location>
</feature>
<keyword evidence="10" id="KW-1185">Reference proteome</keyword>
<dbReference type="InterPro" id="IPR036259">
    <property type="entry name" value="MFS_trans_sf"/>
</dbReference>
<feature type="transmembrane region" description="Helical" evidence="7">
    <location>
        <begin position="7"/>
        <end position="26"/>
    </location>
</feature>
<dbReference type="InterPro" id="IPR020846">
    <property type="entry name" value="MFS_dom"/>
</dbReference>
<dbReference type="InterPro" id="IPR005829">
    <property type="entry name" value="Sugar_transporter_CS"/>
</dbReference>
<feature type="transmembrane region" description="Helical" evidence="7">
    <location>
        <begin position="402"/>
        <end position="421"/>
    </location>
</feature>
<dbReference type="InterPro" id="IPR003663">
    <property type="entry name" value="Sugar/inositol_transpt"/>
</dbReference>
<dbReference type="PROSITE" id="PS50850">
    <property type="entry name" value="MFS"/>
    <property type="match status" value="1"/>
</dbReference>
<sequence>MHNSKRLTTTLFFSTFVVTLGTWYTAGYFNVALNVPQAYVVSWIRRVECSRYEDHENHTENFILWCGPLTEEEESLVLRDNFKLNTIWSVINSIVAAGILASVFSCRLFIRRFGLKGTIYIAAAIHLTGTLLSTLVSAVHFYELLIVGRLLCGFSEGLTGVTTVMYISEITPAKLRGLFGTVPMVMMVLGFLTANGLGLPMLLGTKERWTILLSLQCIPVILMCVSLPFCPDSPRQLFLVKGDKVGAEKALIWLRKTADVREEMAAMQRELDMQEKGKINPQVSLFGIFRDPYLRYIFGLCAAPMFVKQFSGYACVLYYSTSIFRKAGLDHLYSAYASLAMWLVYLTFSLISMSLVDRLGRRVMLLISHSGMMLGMALFTVFMVLSGSYAIDWAKYGGVASIFVWIAFYTTGSSSVAWFLPSEMFPQEARTSAMTWISAFCEVCGLTTSFLFPMVVLALEEYTFLIFVGGIALGTVYIVWKLPETKGMTIDEIQVLLRYRFNVFGDLGDLGDPKA</sequence>
<evidence type="ECO:0000256" key="7">
    <source>
        <dbReference type="SAM" id="Phobius"/>
    </source>
</evidence>
<feature type="transmembrane region" description="Helical" evidence="7">
    <location>
        <begin position="433"/>
        <end position="456"/>
    </location>
</feature>
<dbReference type="Pfam" id="PF00083">
    <property type="entry name" value="Sugar_tr"/>
    <property type="match status" value="1"/>
</dbReference>
<dbReference type="InterPro" id="IPR045263">
    <property type="entry name" value="GLUT"/>
</dbReference>
<organism evidence="9 10">
    <name type="scientific">Hypsibius exemplaris</name>
    <name type="common">Freshwater tardigrade</name>
    <dbReference type="NCBI Taxonomy" id="2072580"/>
    <lineage>
        <taxon>Eukaryota</taxon>
        <taxon>Metazoa</taxon>
        <taxon>Ecdysozoa</taxon>
        <taxon>Tardigrada</taxon>
        <taxon>Eutardigrada</taxon>
        <taxon>Parachela</taxon>
        <taxon>Hypsibioidea</taxon>
        <taxon>Hypsibiidae</taxon>
        <taxon>Hypsibius</taxon>
    </lineage>
</organism>
<feature type="transmembrane region" description="Helical" evidence="7">
    <location>
        <begin position="146"/>
        <end position="167"/>
    </location>
</feature>
<dbReference type="NCBIfam" id="TIGR00879">
    <property type="entry name" value="SP"/>
    <property type="match status" value="1"/>
</dbReference>
<comment type="caution">
    <text evidence="9">The sequence shown here is derived from an EMBL/GenBank/DDBJ whole genome shotgun (WGS) entry which is preliminary data.</text>
</comment>
<dbReference type="PANTHER" id="PTHR23503:SF8">
    <property type="entry name" value="FACILITATED GLUCOSE TRANSPORTER PROTEIN 1"/>
    <property type="match status" value="1"/>
</dbReference>
<keyword evidence="2 6" id="KW-0813">Transport</keyword>
<feature type="transmembrane region" description="Helical" evidence="7">
    <location>
        <begin position="331"/>
        <end position="351"/>
    </location>
</feature>
<keyword evidence="9" id="KW-0762">Sugar transport</keyword>
<keyword evidence="5 7" id="KW-0472">Membrane</keyword>
<dbReference type="GO" id="GO:0016020">
    <property type="term" value="C:membrane"/>
    <property type="evidence" value="ECO:0007669"/>
    <property type="project" value="UniProtKB-SubCell"/>
</dbReference>
<evidence type="ECO:0000256" key="2">
    <source>
        <dbReference type="ARBA" id="ARBA00022448"/>
    </source>
</evidence>
<dbReference type="PRINTS" id="PR00171">
    <property type="entry name" value="SUGRTRNSPORT"/>
</dbReference>
<evidence type="ECO:0000256" key="3">
    <source>
        <dbReference type="ARBA" id="ARBA00022692"/>
    </source>
</evidence>
<evidence type="ECO:0000256" key="5">
    <source>
        <dbReference type="ARBA" id="ARBA00023136"/>
    </source>
</evidence>
<dbReference type="PROSITE" id="PS00217">
    <property type="entry name" value="SUGAR_TRANSPORT_2"/>
    <property type="match status" value="1"/>
</dbReference>
<feature type="domain" description="Major facilitator superfamily (MFS) profile" evidence="8">
    <location>
        <begin position="7"/>
        <end position="486"/>
    </location>
</feature>
<evidence type="ECO:0000313" key="9">
    <source>
        <dbReference type="EMBL" id="OQV15802.1"/>
    </source>
</evidence>
<feature type="transmembrane region" description="Helical" evidence="7">
    <location>
        <begin position="296"/>
        <end position="319"/>
    </location>
</feature>
<comment type="similarity">
    <text evidence="6">Belongs to the major facilitator superfamily. Sugar transporter (TC 2.A.1.1) family.</text>
</comment>